<sequence>MVGSPVHGLVHRACPRVVHRPRPACSTSRTVRRMASVLVVEDDQFVRSALIRHLTDAAHTVRSVGTALEALREVAHHRFDVVILDLGLPDLDGSEALKMLRGITEVPVIVATARDDESEIVRLLNAGADDYLTKPFSVEHLSARMAAVLRRSRSFAGQAPPSTVIRVGGLSIDPLRRRADLDGVRLDLTRREFDLLAFLAGRPGVVVPRRELLAEVWHQSYGDDQTIDVHLSWLRRKLGETAAKPRYLHTLRGVGVKLEPPGAGP</sequence>
<dbReference type="SUPFAM" id="SSF52172">
    <property type="entry name" value="CheY-like"/>
    <property type="match status" value="1"/>
</dbReference>
<organism evidence="10 11">
    <name type="scientific">Streptomyces ipomoeae 91-03</name>
    <dbReference type="NCBI Taxonomy" id="698759"/>
    <lineage>
        <taxon>Bacteria</taxon>
        <taxon>Bacillati</taxon>
        <taxon>Actinomycetota</taxon>
        <taxon>Actinomycetes</taxon>
        <taxon>Kitasatosporales</taxon>
        <taxon>Streptomycetaceae</taxon>
        <taxon>Streptomyces</taxon>
    </lineage>
</organism>
<dbReference type="CDD" id="cd00383">
    <property type="entry name" value="trans_reg_C"/>
    <property type="match status" value="1"/>
</dbReference>
<keyword evidence="5" id="KW-0804">Transcription</keyword>
<dbReference type="GO" id="GO:0032993">
    <property type="term" value="C:protein-DNA complex"/>
    <property type="evidence" value="ECO:0007669"/>
    <property type="project" value="TreeGrafter"/>
</dbReference>
<dbReference type="GO" id="GO:0006355">
    <property type="term" value="P:regulation of DNA-templated transcription"/>
    <property type="evidence" value="ECO:0007669"/>
    <property type="project" value="InterPro"/>
</dbReference>
<dbReference type="InterPro" id="IPR039420">
    <property type="entry name" value="WalR-like"/>
</dbReference>
<keyword evidence="2" id="KW-0902">Two-component regulatory system</keyword>
<evidence type="ECO:0000259" key="8">
    <source>
        <dbReference type="PROSITE" id="PS50110"/>
    </source>
</evidence>
<evidence type="ECO:0000256" key="2">
    <source>
        <dbReference type="ARBA" id="ARBA00023012"/>
    </source>
</evidence>
<dbReference type="Pfam" id="PF00072">
    <property type="entry name" value="Response_reg"/>
    <property type="match status" value="1"/>
</dbReference>
<gene>
    <name evidence="10" type="ORF">STRIP9103_03355</name>
</gene>
<dbReference type="PROSITE" id="PS50110">
    <property type="entry name" value="RESPONSE_REGULATORY"/>
    <property type="match status" value="1"/>
</dbReference>
<evidence type="ECO:0000313" key="10">
    <source>
        <dbReference type="EMBL" id="EKX68413.1"/>
    </source>
</evidence>
<dbReference type="InterPro" id="IPR001789">
    <property type="entry name" value="Sig_transdc_resp-reg_receiver"/>
</dbReference>
<keyword evidence="3" id="KW-0805">Transcription regulation</keyword>
<dbReference type="GO" id="GO:0005829">
    <property type="term" value="C:cytosol"/>
    <property type="evidence" value="ECO:0007669"/>
    <property type="project" value="TreeGrafter"/>
</dbReference>
<dbReference type="PATRIC" id="fig|698759.3.peg.1031"/>
<dbReference type="InterPro" id="IPR001867">
    <property type="entry name" value="OmpR/PhoB-type_DNA-bd"/>
</dbReference>
<protein>
    <submittedName>
        <fullName evidence="10">Response regulator receiver domain protein</fullName>
    </submittedName>
</protein>
<dbReference type="FunFam" id="1.10.10.10:FF:000018">
    <property type="entry name" value="DNA-binding response regulator ResD"/>
    <property type="match status" value="1"/>
</dbReference>
<name>L1L712_9ACTN</name>
<dbReference type="PROSITE" id="PS51755">
    <property type="entry name" value="OMPR_PHOB"/>
    <property type="match status" value="1"/>
</dbReference>
<comment type="caution">
    <text evidence="10">The sequence shown here is derived from an EMBL/GenBank/DDBJ whole genome shotgun (WGS) entry which is preliminary data.</text>
</comment>
<dbReference type="PANTHER" id="PTHR48111">
    <property type="entry name" value="REGULATOR OF RPOS"/>
    <property type="match status" value="1"/>
</dbReference>
<reference evidence="10 11" key="1">
    <citation type="submission" date="2012-11" db="EMBL/GenBank/DDBJ databases">
        <authorList>
            <person name="Huguet-Tapia J.C."/>
            <person name="Durkin A.S."/>
            <person name="Pettis G.S."/>
            <person name="Badger J.H."/>
        </authorList>
    </citation>
    <scope>NUCLEOTIDE SEQUENCE [LARGE SCALE GENOMIC DNA]</scope>
    <source>
        <strain evidence="10 11">91-03</strain>
    </source>
</reference>
<dbReference type="Gene3D" id="1.10.10.10">
    <property type="entry name" value="Winged helix-like DNA-binding domain superfamily/Winged helix DNA-binding domain"/>
    <property type="match status" value="1"/>
</dbReference>
<evidence type="ECO:0000256" key="7">
    <source>
        <dbReference type="PROSITE-ProRule" id="PRU01091"/>
    </source>
</evidence>
<keyword evidence="11" id="KW-1185">Reference proteome</keyword>
<dbReference type="Gene3D" id="6.10.250.690">
    <property type="match status" value="1"/>
</dbReference>
<evidence type="ECO:0000256" key="5">
    <source>
        <dbReference type="ARBA" id="ARBA00023163"/>
    </source>
</evidence>
<dbReference type="AlphaFoldDB" id="L1L712"/>
<dbReference type="FunFam" id="3.40.50.2300:FF:000108">
    <property type="entry name" value="DNA-binding response OmpR family regulator"/>
    <property type="match status" value="1"/>
</dbReference>
<dbReference type="EMBL" id="AEJC01000080">
    <property type="protein sequence ID" value="EKX68413.1"/>
    <property type="molecule type" value="Genomic_DNA"/>
</dbReference>
<evidence type="ECO:0000256" key="1">
    <source>
        <dbReference type="ARBA" id="ARBA00022553"/>
    </source>
</evidence>
<evidence type="ECO:0000259" key="9">
    <source>
        <dbReference type="PROSITE" id="PS51755"/>
    </source>
</evidence>
<dbReference type="Pfam" id="PF00486">
    <property type="entry name" value="Trans_reg_C"/>
    <property type="match status" value="1"/>
</dbReference>
<evidence type="ECO:0000256" key="6">
    <source>
        <dbReference type="PROSITE-ProRule" id="PRU00169"/>
    </source>
</evidence>
<feature type="domain" description="OmpR/PhoB-type" evidence="9">
    <location>
        <begin position="162"/>
        <end position="260"/>
    </location>
</feature>
<dbReference type="GO" id="GO:0000976">
    <property type="term" value="F:transcription cis-regulatory region binding"/>
    <property type="evidence" value="ECO:0007669"/>
    <property type="project" value="TreeGrafter"/>
</dbReference>
<evidence type="ECO:0000313" key="11">
    <source>
        <dbReference type="Proteomes" id="UP000010411"/>
    </source>
</evidence>
<dbReference type="SMART" id="SM00862">
    <property type="entry name" value="Trans_reg_C"/>
    <property type="match status" value="1"/>
</dbReference>
<dbReference type="PANTHER" id="PTHR48111:SF4">
    <property type="entry name" value="DNA-BINDING DUAL TRANSCRIPTIONAL REGULATOR OMPR"/>
    <property type="match status" value="1"/>
</dbReference>
<dbReference type="CDD" id="cd17620">
    <property type="entry name" value="REC_OmpR_KdpE-like"/>
    <property type="match status" value="1"/>
</dbReference>
<keyword evidence="1 6" id="KW-0597">Phosphoprotein</keyword>
<evidence type="ECO:0000256" key="3">
    <source>
        <dbReference type="ARBA" id="ARBA00023015"/>
    </source>
</evidence>
<dbReference type="SMART" id="SM00448">
    <property type="entry name" value="REC"/>
    <property type="match status" value="1"/>
</dbReference>
<dbReference type="SUPFAM" id="SSF46894">
    <property type="entry name" value="C-terminal effector domain of the bipartite response regulators"/>
    <property type="match status" value="1"/>
</dbReference>
<feature type="domain" description="Response regulatory" evidence="8">
    <location>
        <begin position="36"/>
        <end position="149"/>
    </location>
</feature>
<dbReference type="Gene3D" id="3.40.50.2300">
    <property type="match status" value="1"/>
</dbReference>
<dbReference type="InterPro" id="IPR016032">
    <property type="entry name" value="Sig_transdc_resp-reg_C-effctor"/>
</dbReference>
<dbReference type="InterPro" id="IPR011006">
    <property type="entry name" value="CheY-like_superfamily"/>
</dbReference>
<dbReference type="Proteomes" id="UP000010411">
    <property type="component" value="Unassembled WGS sequence"/>
</dbReference>
<feature type="modified residue" description="4-aspartylphosphate" evidence="6">
    <location>
        <position position="85"/>
    </location>
</feature>
<accession>L1L712</accession>
<dbReference type="InterPro" id="IPR036388">
    <property type="entry name" value="WH-like_DNA-bd_sf"/>
</dbReference>
<feature type="DNA-binding region" description="OmpR/PhoB-type" evidence="7">
    <location>
        <begin position="162"/>
        <end position="260"/>
    </location>
</feature>
<evidence type="ECO:0000256" key="4">
    <source>
        <dbReference type="ARBA" id="ARBA00023125"/>
    </source>
</evidence>
<keyword evidence="4 7" id="KW-0238">DNA-binding</keyword>
<proteinExistence type="predicted"/>
<dbReference type="GO" id="GO:0000156">
    <property type="term" value="F:phosphorelay response regulator activity"/>
    <property type="evidence" value="ECO:0007669"/>
    <property type="project" value="TreeGrafter"/>
</dbReference>